<evidence type="ECO:0000313" key="1">
    <source>
        <dbReference type="EMBL" id="CAC5390324.1"/>
    </source>
</evidence>
<dbReference type="OrthoDB" id="195672at2759"/>
<sequence>MDLVQRLKQKVTTEPPPVDITENLQTLQFESALTEEEKALLHLRYRSHALTVTACAQATYFAVVLNEARQLRRQIKSPQKKTAKIMQDREPKDQVKVGILGCGRLGSQLAHCLLTYGGVRPKDLKVSTRRPETLEYLQSKGVDCFYDNINTYTTKKLKQLLLTSNIIHPEFTWRDDSHTNTWDCTLNVNAALENPDTVEMTCPIGFKKSESIICTNEKFAEQMLFAFMNWCTQLQLTKVETLDVIHSVLFQDLMEDKLKEEDFIKRKDNLAGMFPRFDLVKVFQVKTPVQRKLVEDEHLRKTFVQKYLSVFDTYIKQRAQALLSGIADN</sequence>
<reference evidence="1 2" key="1">
    <citation type="submission" date="2020-06" db="EMBL/GenBank/DDBJ databases">
        <authorList>
            <person name="Li R."/>
            <person name="Bekaert M."/>
        </authorList>
    </citation>
    <scope>NUCLEOTIDE SEQUENCE [LARGE SCALE GENOMIC DNA]</scope>
    <source>
        <strain evidence="2">wild</strain>
    </source>
</reference>
<dbReference type="Proteomes" id="UP000507470">
    <property type="component" value="Unassembled WGS sequence"/>
</dbReference>
<dbReference type="Gene3D" id="3.40.50.720">
    <property type="entry name" value="NAD(P)-binding Rossmann-like Domain"/>
    <property type="match status" value="1"/>
</dbReference>
<keyword evidence="2" id="KW-1185">Reference proteome</keyword>
<protein>
    <submittedName>
        <fullName evidence="1">Uncharacterized protein</fullName>
    </submittedName>
</protein>
<organism evidence="1 2">
    <name type="scientific">Mytilus coruscus</name>
    <name type="common">Sea mussel</name>
    <dbReference type="NCBI Taxonomy" id="42192"/>
    <lineage>
        <taxon>Eukaryota</taxon>
        <taxon>Metazoa</taxon>
        <taxon>Spiralia</taxon>
        <taxon>Lophotrochozoa</taxon>
        <taxon>Mollusca</taxon>
        <taxon>Bivalvia</taxon>
        <taxon>Autobranchia</taxon>
        <taxon>Pteriomorphia</taxon>
        <taxon>Mytilida</taxon>
        <taxon>Mytiloidea</taxon>
        <taxon>Mytilidae</taxon>
        <taxon>Mytilinae</taxon>
        <taxon>Mytilus</taxon>
    </lineage>
</organism>
<accession>A0A6J8C5D4</accession>
<name>A0A6J8C5D4_MYTCO</name>
<proteinExistence type="predicted"/>
<gene>
    <name evidence="1" type="ORF">MCOR_25429</name>
</gene>
<dbReference type="AlphaFoldDB" id="A0A6J8C5D4"/>
<dbReference type="InterPro" id="IPR036291">
    <property type="entry name" value="NAD(P)-bd_dom_sf"/>
</dbReference>
<dbReference type="EMBL" id="CACVKT020004498">
    <property type="protein sequence ID" value="CAC5390324.1"/>
    <property type="molecule type" value="Genomic_DNA"/>
</dbReference>
<dbReference type="SUPFAM" id="SSF51735">
    <property type="entry name" value="NAD(P)-binding Rossmann-fold domains"/>
    <property type="match status" value="1"/>
</dbReference>
<evidence type="ECO:0000313" key="2">
    <source>
        <dbReference type="Proteomes" id="UP000507470"/>
    </source>
</evidence>